<reference evidence="2 3" key="1">
    <citation type="journal article" date="2018" name="Science">
        <title>The opium poppy genome and morphinan production.</title>
        <authorList>
            <person name="Guo L."/>
            <person name="Winzer T."/>
            <person name="Yang X."/>
            <person name="Li Y."/>
            <person name="Ning Z."/>
            <person name="He Z."/>
            <person name="Teodor R."/>
            <person name="Lu Y."/>
            <person name="Bowser T.A."/>
            <person name="Graham I.A."/>
            <person name="Ye K."/>
        </authorList>
    </citation>
    <scope>NUCLEOTIDE SEQUENCE [LARGE SCALE GENOMIC DNA]</scope>
    <source>
        <strain evidence="3">cv. HN1</strain>
        <tissue evidence="2">Leaves</tissue>
    </source>
</reference>
<evidence type="ECO:0000256" key="1">
    <source>
        <dbReference type="SAM" id="SignalP"/>
    </source>
</evidence>
<evidence type="ECO:0008006" key="4">
    <source>
        <dbReference type="Google" id="ProtNLM"/>
    </source>
</evidence>
<sequence>MAKDTTRFVLHFLILLAIASTSIKSQATEQCDYEMIANTGITRGPSAYKLRVILSPIGGGANLNTTNLVKNWGAMGRGHTYFLPNSSDKFTTKSPCMEDNFCWIGIKGKKGELNPHWYIETITVSTKGPGVINRMKTFQFLEEIVTVYPDASHGECPKLCN</sequence>
<feature type="signal peptide" evidence="1">
    <location>
        <begin position="1"/>
        <end position="27"/>
    </location>
</feature>
<accession>A0A4Y7JEL4</accession>
<gene>
    <name evidence="2" type="ORF">C5167_005667</name>
</gene>
<organism evidence="2 3">
    <name type="scientific">Papaver somniferum</name>
    <name type="common">Opium poppy</name>
    <dbReference type="NCBI Taxonomy" id="3469"/>
    <lineage>
        <taxon>Eukaryota</taxon>
        <taxon>Viridiplantae</taxon>
        <taxon>Streptophyta</taxon>
        <taxon>Embryophyta</taxon>
        <taxon>Tracheophyta</taxon>
        <taxon>Spermatophyta</taxon>
        <taxon>Magnoliopsida</taxon>
        <taxon>Ranunculales</taxon>
        <taxon>Papaveraceae</taxon>
        <taxon>Papaveroideae</taxon>
        <taxon>Papaver</taxon>
    </lineage>
</organism>
<dbReference type="AlphaFoldDB" id="A0A4Y7JEL4"/>
<dbReference type="Proteomes" id="UP000316621">
    <property type="component" value="Chromosome 4"/>
</dbReference>
<name>A0A4Y7JEL4_PAPSO</name>
<dbReference type="SUPFAM" id="SSF49723">
    <property type="entry name" value="Lipase/lipooxygenase domain (PLAT/LH2 domain)"/>
    <property type="match status" value="1"/>
</dbReference>
<feature type="chain" id="PRO_5021287980" description="PLAT domain-containing protein" evidence="1">
    <location>
        <begin position="28"/>
        <end position="161"/>
    </location>
</feature>
<dbReference type="InterPro" id="IPR036392">
    <property type="entry name" value="PLAT/LH2_dom_sf"/>
</dbReference>
<dbReference type="Gramene" id="RZC58361">
    <property type="protein sequence ID" value="RZC58361"/>
    <property type="gene ID" value="C5167_005667"/>
</dbReference>
<protein>
    <recommendedName>
        <fullName evidence="4">PLAT domain-containing protein</fullName>
    </recommendedName>
</protein>
<proteinExistence type="predicted"/>
<keyword evidence="1" id="KW-0732">Signal</keyword>
<keyword evidence="3" id="KW-1185">Reference proteome</keyword>
<evidence type="ECO:0000313" key="2">
    <source>
        <dbReference type="EMBL" id="RZC58361.1"/>
    </source>
</evidence>
<dbReference type="EMBL" id="CM010718">
    <property type="protein sequence ID" value="RZC58361.1"/>
    <property type="molecule type" value="Genomic_DNA"/>
</dbReference>
<evidence type="ECO:0000313" key="3">
    <source>
        <dbReference type="Proteomes" id="UP000316621"/>
    </source>
</evidence>